<organism evidence="2 3">
    <name type="scientific">Vagococcus carniphilus</name>
    <dbReference type="NCBI Taxonomy" id="218144"/>
    <lineage>
        <taxon>Bacteria</taxon>
        <taxon>Bacillati</taxon>
        <taxon>Bacillota</taxon>
        <taxon>Bacilli</taxon>
        <taxon>Lactobacillales</taxon>
        <taxon>Enterococcaceae</taxon>
        <taxon>Vagococcus</taxon>
    </lineage>
</organism>
<dbReference type="Proteomes" id="UP000288028">
    <property type="component" value="Unassembled WGS sequence"/>
</dbReference>
<dbReference type="AlphaFoldDB" id="A0A430B3T0"/>
<dbReference type="Gene3D" id="3.40.50.150">
    <property type="entry name" value="Vaccinia Virus protein VP39"/>
    <property type="match status" value="1"/>
</dbReference>
<dbReference type="InterPro" id="IPR041698">
    <property type="entry name" value="Methyltransf_25"/>
</dbReference>
<dbReference type="CDD" id="cd02440">
    <property type="entry name" value="AdoMet_MTases"/>
    <property type="match status" value="1"/>
</dbReference>
<evidence type="ECO:0000259" key="1">
    <source>
        <dbReference type="Pfam" id="PF13649"/>
    </source>
</evidence>
<accession>A0A430B3T0</accession>
<evidence type="ECO:0000313" key="3">
    <source>
        <dbReference type="Proteomes" id="UP000288028"/>
    </source>
</evidence>
<name>A0A430B3T0_9ENTE</name>
<gene>
    <name evidence="2" type="ORF">CBF28_07960</name>
</gene>
<feature type="domain" description="Methyltransferase" evidence="1">
    <location>
        <begin position="49"/>
        <end position="143"/>
    </location>
</feature>
<reference evidence="2 3" key="1">
    <citation type="submission" date="2017-05" db="EMBL/GenBank/DDBJ databases">
        <title>Vagococcus spp. assemblies.</title>
        <authorList>
            <person name="Gulvik C.A."/>
        </authorList>
    </citation>
    <scope>NUCLEOTIDE SEQUENCE [LARGE SCALE GENOMIC DNA]</scope>
    <source>
        <strain evidence="2 3">SS1714</strain>
    </source>
</reference>
<dbReference type="EMBL" id="NGKB01000006">
    <property type="protein sequence ID" value="RSU14995.1"/>
    <property type="molecule type" value="Genomic_DNA"/>
</dbReference>
<dbReference type="OrthoDB" id="9804312at2"/>
<dbReference type="SUPFAM" id="SSF53335">
    <property type="entry name" value="S-adenosyl-L-methionine-dependent methyltransferases"/>
    <property type="match status" value="1"/>
</dbReference>
<dbReference type="Gene3D" id="2.20.25.110">
    <property type="entry name" value="S-adenosyl-L-methionine-dependent methyltransferases"/>
    <property type="match status" value="1"/>
</dbReference>
<proteinExistence type="predicted"/>
<keyword evidence="3" id="KW-1185">Reference proteome</keyword>
<evidence type="ECO:0000313" key="2">
    <source>
        <dbReference type="EMBL" id="RSU14995.1"/>
    </source>
</evidence>
<dbReference type="InterPro" id="IPR029063">
    <property type="entry name" value="SAM-dependent_MTases_sf"/>
</dbReference>
<dbReference type="Pfam" id="PF13649">
    <property type="entry name" value="Methyltransf_25"/>
    <property type="match status" value="1"/>
</dbReference>
<protein>
    <recommendedName>
        <fullName evidence="1">Methyltransferase domain-containing protein</fullName>
    </recommendedName>
</protein>
<sequence length="254" mass="29095">MKTKGVVVMFVEYGKLSTKLYEMTKPVGFSIDGDLEYYYDKLKNCSGTILEAGVGTGRMMIPFLQKGLAIEGVDLSKEMLEQCEINMAKADVTGILYQEDLTKLNLNKQYEAIMMPTGSFCLLPREIIQDVLVSFFKHLKESGQLLIDIELPMWFKSDEISVANYPLSEDEGLLFTSTAKEIDWQEQKVSYIHRYEFVEKGIVKETELSHFTLYWYGIKEFEEMLLKTGFSEISYEIGYGKNPQASLITFCAKK</sequence>
<comment type="caution">
    <text evidence="2">The sequence shown here is derived from an EMBL/GenBank/DDBJ whole genome shotgun (WGS) entry which is preliminary data.</text>
</comment>